<comment type="caution">
    <text evidence="11">The sequence shown here is derived from an EMBL/GenBank/DDBJ whole genome shotgun (WGS) entry which is preliminary data.</text>
</comment>
<dbReference type="PANTHER" id="PTHR30033">
    <property type="entry name" value="FLAGELLAR HOOK-ASSOCIATED PROTEIN 1"/>
    <property type="match status" value="1"/>
</dbReference>
<evidence type="ECO:0000256" key="8">
    <source>
        <dbReference type="SAM" id="MobiDB-lite"/>
    </source>
</evidence>
<evidence type="ECO:0000313" key="12">
    <source>
        <dbReference type="Proteomes" id="UP000194639"/>
    </source>
</evidence>
<dbReference type="NCBIfam" id="TIGR02492">
    <property type="entry name" value="flgK_ends"/>
    <property type="match status" value="1"/>
</dbReference>
<dbReference type="GO" id="GO:0005576">
    <property type="term" value="C:extracellular region"/>
    <property type="evidence" value="ECO:0007669"/>
    <property type="project" value="UniProtKB-SubCell"/>
</dbReference>
<dbReference type="RefSeq" id="WP_086551530.1">
    <property type="nucleotide sequence ID" value="NZ_JBDNWD010000004.1"/>
</dbReference>
<gene>
    <name evidence="7" type="primary">flgK</name>
    <name evidence="11" type="ORF">HK12_06380</name>
</gene>
<dbReference type="PRINTS" id="PR01005">
    <property type="entry name" value="FLGHOOKAP1"/>
</dbReference>
<keyword evidence="6 7" id="KW-0975">Bacterial flagellum</keyword>
<evidence type="ECO:0000256" key="1">
    <source>
        <dbReference type="ARBA" id="ARBA00004365"/>
    </source>
</evidence>
<evidence type="ECO:0000256" key="7">
    <source>
        <dbReference type="RuleBase" id="RU362065"/>
    </source>
</evidence>
<dbReference type="GO" id="GO:0044780">
    <property type="term" value="P:bacterial-type flagellum assembly"/>
    <property type="evidence" value="ECO:0007669"/>
    <property type="project" value="InterPro"/>
</dbReference>
<feature type="domain" description="Flagellar hook-associated protein FlgK helical" evidence="10">
    <location>
        <begin position="107"/>
        <end position="337"/>
    </location>
</feature>
<proteinExistence type="inferred from homology"/>
<evidence type="ECO:0000256" key="4">
    <source>
        <dbReference type="ARBA" id="ARBA00016244"/>
    </source>
</evidence>
<dbReference type="InterPro" id="IPR002371">
    <property type="entry name" value="FlgK"/>
</dbReference>
<dbReference type="PANTHER" id="PTHR30033:SF1">
    <property type="entry name" value="FLAGELLAR HOOK-ASSOCIATED PROTEIN 1"/>
    <property type="match status" value="1"/>
</dbReference>
<keyword evidence="11" id="KW-0966">Cell projection</keyword>
<feature type="compositionally biased region" description="Low complexity" evidence="8">
    <location>
        <begin position="346"/>
        <end position="362"/>
    </location>
</feature>
<comment type="subcellular location">
    <subcellularLocation>
        <location evidence="1 7">Bacterial flagellum</location>
    </subcellularLocation>
    <subcellularLocation>
        <location evidence="2 7">Secreted</location>
    </subcellularLocation>
</comment>
<keyword evidence="11" id="KW-0969">Cilium</keyword>
<dbReference type="GO" id="GO:0009424">
    <property type="term" value="C:bacterial-type flagellum hook"/>
    <property type="evidence" value="ECO:0007669"/>
    <property type="project" value="UniProtKB-UniRule"/>
</dbReference>
<comment type="similarity">
    <text evidence="3 7">Belongs to the flagella basal body rod proteins family.</text>
</comment>
<evidence type="ECO:0000256" key="2">
    <source>
        <dbReference type="ARBA" id="ARBA00004613"/>
    </source>
</evidence>
<protein>
    <recommendedName>
        <fullName evidence="4 7">Flagellar hook-associated protein 1</fullName>
        <shortName evidence="7">HAP1</shortName>
    </recommendedName>
</protein>
<keyword evidence="11" id="KW-0282">Flagellum</keyword>
<feature type="domain" description="Flagellar basal-body/hook protein C-terminal" evidence="9">
    <location>
        <begin position="483"/>
        <end position="522"/>
    </location>
</feature>
<dbReference type="Pfam" id="PF22638">
    <property type="entry name" value="FlgK_D1"/>
    <property type="match status" value="1"/>
</dbReference>
<dbReference type="GO" id="GO:0005198">
    <property type="term" value="F:structural molecule activity"/>
    <property type="evidence" value="ECO:0007669"/>
    <property type="project" value="UniProtKB-UniRule"/>
</dbReference>
<dbReference type="EMBL" id="JOMO01000003">
    <property type="protein sequence ID" value="OUI85295.1"/>
    <property type="molecule type" value="Genomic_DNA"/>
</dbReference>
<keyword evidence="5 7" id="KW-0964">Secreted</keyword>
<evidence type="ECO:0000256" key="6">
    <source>
        <dbReference type="ARBA" id="ARBA00023143"/>
    </source>
</evidence>
<sequence length="525" mass="53560">MDLSSSLSIATSGLHAIDYQLSVVSQNVANQSVSGYVSESATVVSRTPGGLRAGVVAGSTVLNVNKALQASLYNQNAKVAESDALSNSLSAITSIQGSTDTDTSKSTGSSNSLPDSLGNIQSTLISLAATPLESSAQAAVMSAAKTLTSNIHALSDTYTMQRQTAQDNIVSNIATLNTQLTQIGSLSTQIMSLKASGTDTADLENQRLQAMNGLSSNLSVTFSESSNGDMVVRTEDGTELPTRPDQMGKPYNAVKLPTSTWPLSATNTTLSASTVYSSDTSTANPDLFISLDGTGDIKSHLTGGTLGANITLRDTTYPKMQAQLDSFSYTLINRFSNAGVSLFTNGSTSTPSSNPTGTNPNGLVGLSSALSVNSEYTADPSKLSSGGDTSTTKGDISAITNVLDKTFGTSSADTTDSAKASLAAPSSGLGPDGSISLGFSGSQGILALATSLTSDQASVASEASNGFTYASSVQTTLQTAVSSVSGVNVNNEMAKVVALQNAYTANAKVISTVQTMFSALLNAIN</sequence>
<evidence type="ECO:0000256" key="5">
    <source>
        <dbReference type="ARBA" id="ARBA00022525"/>
    </source>
</evidence>
<evidence type="ECO:0000313" key="11">
    <source>
        <dbReference type="EMBL" id="OUI85295.1"/>
    </source>
</evidence>
<dbReference type="Pfam" id="PF06429">
    <property type="entry name" value="Flg_bbr_C"/>
    <property type="match status" value="1"/>
</dbReference>
<evidence type="ECO:0000256" key="3">
    <source>
        <dbReference type="ARBA" id="ARBA00009677"/>
    </source>
</evidence>
<dbReference type="InterPro" id="IPR053927">
    <property type="entry name" value="FlgK_helical"/>
</dbReference>
<evidence type="ECO:0000259" key="10">
    <source>
        <dbReference type="Pfam" id="PF22638"/>
    </source>
</evidence>
<dbReference type="SUPFAM" id="SSF64518">
    <property type="entry name" value="Phase 1 flagellin"/>
    <property type="match status" value="1"/>
</dbReference>
<organism evidence="11 12">
    <name type="scientific">Acetobacter orientalis</name>
    <dbReference type="NCBI Taxonomy" id="146474"/>
    <lineage>
        <taxon>Bacteria</taxon>
        <taxon>Pseudomonadati</taxon>
        <taxon>Pseudomonadota</taxon>
        <taxon>Alphaproteobacteria</taxon>
        <taxon>Acetobacterales</taxon>
        <taxon>Acetobacteraceae</taxon>
        <taxon>Acetobacter</taxon>
    </lineage>
</organism>
<feature type="region of interest" description="Disordered" evidence="8">
    <location>
        <begin position="346"/>
        <end position="365"/>
    </location>
</feature>
<evidence type="ECO:0000259" key="9">
    <source>
        <dbReference type="Pfam" id="PF06429"/>
    </source>
</evidence>
<name>A0A252A6U3_9PROT</name>
<dbReference type="InterPro" id="IPR010930">
    <property type="entry name" value="Flg_bb/hook_C_dom"/>
</dbReference>
<reference evidence="11 12" key="1">
    <citation type="submission" date="2014-06" db="EMBL/GenBank/DDBJ databases">
        <authorList>
            <person name="Ju J."/>
            <person name="Zhang J."/>
        </authorList>
    </citation>
    <scope>NUCLEOTIDE SEQUENCE [LARGE SCALE GENOMIC DNA]</scope>
    <source>
        <strain evidence="11">DmW_045</strain>
    </source>
</reference>
<dbReference type="Proteomes" id="UP000194639">
    <property type="component" value="Unassembled WGS sequence"/>
</dbReference>
<dbReference type="AlphaFoldDB" id="A0A252A6U3"/>
<accession>A0A252A6U3</accession>